<sequence>MQAMSRVTECEDRIRHVEVYLDKRNIMSSRSPNHAPDPPGYDVPFTGLDPNTPLNASRIPRSQGSPIVNANRNTQTHTTTIHVHPSNDIVGNDGNSRGDSTIQLPVDHGTDVIDNLSLSGSQPDRVTLATVIHGTRTSFS</sequence>
<organism evidence="2 3">
    <name type="scientific">Dreissena polymorpha</name>
    <name type="common">Zebra mussel</name>
    <name type="synonym">Mytilus polymorpha</name>
    <dbReference type="NCBI Taxonomy" id="45954"/>
    <lineage>
        <taxon>Eukaryota</taxon>
        <taxon>Metazoa</taxon>
        <taxon>Spiralia</taxon>
        <taxon>Lophotrochozoa</taxon>
        <taxon>Mollusca</taxon>
        <taxon>Bivalvia</taxon>
        <taxon>Autobranchia</taxon>
        <taxon>Heteroconchia</taxon>
        <taxon>Euheterodonta</taxon>
        <taxon>Imparidentia</taxon>
        <taxon>Neoheterodontei</taxon>
        <taxon>Myida</taxon>
        <taxon>Dreissenoidea</taxon>
        <taxon>Dreissenidae</taxon>
        <taxon>Dreissena</taxon>
    </lineage>
</organism>
<keyword evidence="3" id="KW-1185">Reference proteome</keyword>
<evidence type="ECO:0000313" key="2">
    <source>
        <dbReference type="EMBL" id="KAH3838055.1"/>
    </source>
</evidence>
<dbReference type="EMBL" id="JAIWYP010000004">
    <property type="protein sequence ID" value="KAH3838055.1"/>
    <property type="molecule type" value="Genomic_DNA"/>
</dbReference>
<dbReference type="AlphaFoldDB" id="A0A9D4KDW6"/>
<proteinExistence type="predicted"/>
<feature type="compositionally biased region" description="Polar residues" evidence="1">
    <location>
        <begin position="52"/>
        <end position="70"/>
    </location>
</feature>
<name>A0A9D4KDW6_DREPO</name>
<reference evidence="2" key="2">
    <citation type="submission" date="2020-11" db="EMBL/GenBank/DDBJ databases">
        <authorList>
            <person name="McCartney M.A."/>
            <person name="Auch B."/>
            <person name="Kono T."/>
            <person name="Mallez S."/>
            <person name="Becker A."/>
            <person name="Gohl D.M."/>
            <person name="Silverstein K.A.T."/>
            <person name="Koren S."/>
            <person name="Bechman K.B."/>
            <person name="Herman A."/>
            <person name="Abrahante J.E."/>
            <person name="Garbe J."/>
        </authorList>
    </citation>
    <scope>NUCLEOTIDE SEQUENCE</scope>
    <source>
        <strain evidence="2">Duluth1</strain>
        <tissue evidence="2">Whole animal</tissue>
    </source>
</reference>
<protein>
    <submittedName>
        <fullName evidence="2">Uncharacterized protein</fullName>
    </submittedName>
</protein>
<evidence type="ECO:0000256" key="1">
    <source>
        <dbReference type="SAM" id="MobiDB-lite"/>
    </source>
</evidence>
<gene>
    <name evidence="2" type="ORF">DPMN_111461</name>
</gene>
<dbReference type="Proteomes" id="UP000828390">
    <property type="component" value="Unassembled WGS sequence"/>
</dbReference>
<feature type="region of interest" description="Disordered" evidence="1">
    <location>
        <begin position="28"/>
        <end position="70"/>
    </location>
</feature>
<accession>A0A9D4KDW6</accession>
<reference evidence="2" key="1">
    <citation type="journal article" date="2019" name="bioRxiv">
        <title>The Genome of the Zebra Mussel, Dreissena polymorpha: A Resource for Invasive Species Research.</title>
        <authorList>
            <person name="McCartney M.A."/>
            <person name="Auch B."/>
            <person name="Kono T."/>
            <person name="Mallez S."/>
            <person name="Zhang Y."/>
            <person name="Obille A."/>
            <person name="Becker A."/>
            <person name="Abrahante J.E."/>
            <person name="Garbe J."/>
            <person name="Badalamenti J.P."/>
            <person name="Herman A."/>
            <person name="Mangelson H."/>
            <person name="Liachko I."/>
            <person name="Sullivan S."/>
            <person name="Sone E.D."/>
            <person name="Koren S."/>
            <person name="Silverstein K.A.T."/>
            <person name="Beckman K.B."/>
            <person name="Gohl D.M."/>
        </authorList>
    </citation>
    <scope>NUCLEOTIDE SEQUENCE</scope>
    <source>
        <strain evidence="2">Duluth1</strain>
        <tissue evidence="2">Whole animal</tissue>
    </source>
</reference>
<evidence type="ECO:0000313" key="3">
    <source>
        <dbReference type="Proteomes" id="UP000828390"/>
    </source>
</evidence>
<comment type="caution">
    <text evidence="2">The sequence shown here is derived from an EMBL/GenBank/DDBJ whole genome shotgun (WGS) entry which is preliminary data.</text>
</comment>